<dbReference type="SUPFAM" id="SSF63829">
    <property type="entry name" value="Calcium-dependent phosphotriesterase"/>
    <property type="match status" value="1"/>
</dbReference>
<evidence type="ECO:0000256" key="6">
    <source>
        <dbReference type="ARBA" id="ARBA00008853"/>
    </source>
</evidence>
<reference evidence="17" key="1">
    <citation type="submission" date="2014-11" db="EMBL/GenBank/DDBJ databases">
        <authorList>
            <person name="Geib S."/>
        </authorList>
    </citation>
    <scope>NUCLEOTIDE SEQUENCE</scope>
</reference>
<dbReference type="FunFam" id="2.120.10.30:FF:000027">
    <property type="entry name" value="Regucalcin homologue"/>
    <property type="match status" value="1"/>
</dbReference>
<evidence type="ECO:0000313" key="17">
    <source>
        <dbReference type="EMBL" id="JAD07025.1"/>
    </source>
</evidence>
<evidence type="ECO:0000256" key="11">
    <source>
        <dbReference type="ARBA" id="ARBA00022801"/>
    </source>
</evidence>
<feature type="binding site" evidence="15">
    <location>
        <position position="17"/>
    </location>
    <ligand>
        <name>a divalent metal cation</name>
        <dbReference type="ChEBI" id="CHEBI:60240"/>
    </ligand>
</feature>
<dbReference type="PANTHER" id="PTHR10907">
    <property type="entry name" value="REGUCALCIN"/>
    <property type="match status" value="1"/>
</dbReference>
<keyword evidence="11" id="KW-0378">Hydrolase</keyword>
<reference evidence="17" key="2">
    <citation type="journal article" date="2015" name="Gigascience">
        <title>Reconstructing a comprehensive transcriptome assembly of a white-pupal translocated strain of the pest fruit fly Bactrocera cucurbitae.</title>
        <authorList>
            <person name="Sim S.B."/>
            <person name="Calla B."/>
            <person name="Hall B."/>
            <person name="DeRego T."/>
            <person name="Geib S.M."/>
        </authorList>
    </citation>
    <scope>NUCLEOTIDE SEQUENCE</scope>
</reference>
<evidence type="ECO:0000256" key="15">
    <source>
        <dbReference type="PIRSR" id="PIRSR605511-2"/>
    </source>
</evidence>
<keyword evidence="10 15" id="KW-0479">Metal-binding</keyword>
<dbReference type="InterPro" id="IPR011042">
    <property type="entry name" value="6-blade_b-propeller_TolB-like"/>
</dbReference>
<feature type="binding site" evidence="15">
    <location>
        <position position="113"/>
    </location>
    <ligand>
        <name>substrate</name>
    </ligand>
</feature>
<dbReference type="GO" id="GO:0005737">
    <property type="term" value="C:cytoplasm"/>
    <property type="evidence" value="ECO:0007669"/>
    <property type="project" value="UniProtKB-SubCell"/>
</dbReference>
<dbReference type="PRINTS" id="PR01790">
    <property type="entry name" value="SMP30FAMILY"/>
</dbReference>
<dbReference type="Gene3D" id="2.120.10.30">
    <property type="entry name" value="TolB, C-terminal domain"/>
    <property type="match status" value="1"/>
</dbReference>
<feature type="binding site" evidence="15">
    <location>
        <position position="163"/>
    </location>
    <ligand>
        <name>a divalent metal cation</name>
        <dbReference type="ChEBI" id="CHEBI:60240"/>
    </ligand>
</feature>
<dbReference type="GO" id="GO:0005509">
    <property type="term" value="F:calcium ion binding"/>
    <property type="evidence" value="ECO:0007669"/>
    <property type="project" value="TreeGrafter"/>
</dbReference>
<keyword evidence="9" id="KW-0963">Cytoplasm</keyword>
<comment type="cofactor">
    <cofactor evidence="2">
        <name>Ca(2+)</name>
        <dbReference type="ChEBI" id="CHEBI:29108"/>
    </cofactor>
</comment>
<feature type="binding site" evidence="15">
    <location>
        <position position="111"/>
    </location>
    <ligand>
        <name>substrate</name>
    </ligand>
</feature>
<name>A0A0A1X8F9_ZEUCU</name>
<keyword evidence="12" id="KW-0106">Calcium</keyword>
<feature type="binding site" evidence="15">
    <location>
        <position position="131"/>
    </location>
    <ligand>
        <name>substrate</name>
    </ligand>
</feature>
<evidence type="ECO:0000256" key="1">
    <source>
        <dbReference type="ARBA" id="ARBA00001589"/>
    </source>
</evidence>
<gene>
    <name evidence="17" type="primary">RGN_2</name>
    <name evidence="17" type="ORF">g.21836</name>
</gene>
<comment type="similarity">
    <text evidence="6">Belongs to the SMP-30/CGR1 family.</text>
</comment>
<evidence type="ECO:0000256" key="14">
    <source>
        <dbReference type="PIRSR" id="PIRSR605511-1"/>
    </source>
</evidence>
<dbReference type="EC" id="3.1.1.17" evidence="7"/>
<evidence type="ECO:0000256" key="7">
    <source>
        <dbReference type="ARBA" id="ARBA00013227"/>
    </source>
</evidence>
<comment type="cofactor">
    <cofactor evidence="3">
        <name>Mn(2+)</name>
        <dbReference type="ChEBI" id="CHEBI:29035"/>
    </cofactor>
</comment>
<accession>A0A0A1X8F9</accession>
<proteinExistence type="inferred from homology"/>
<comment type="subcellular location">
    <subcellularLocation>
        <location evidence="5">Cytoplasm</location>
    </subcellularLocation>
</comment>
<evidence type="ECO:0000256" key="9">
    <source>
        <dbReference type="ARBA" id="ARBA00022490"/>
    </source>
</evidence>
<dbReference type="AlphaFoldDB" id="A0A0A1X8F9"/>
<dbReference type="InterPro" id="IPR005511">
    <property type="entry name" value="SMP-30"/>
</dbReference>
<evidence type="ECO:0000256" key="4">
    <source>
        <dbReference type="ARBA" id="ARBA00001946"/>
    </source>
</evidence>
<dbReference type="GO" id="GO:0004341">
    <property type="term" value="F:gluconolactonase activity"/>
    <property type="evidence" value="ECO:0007669"/>
    <property type="project" value="UniProtKB-EC"/>
</dbReference>
<evidence type="ECO:0000256" key="12">
    <source>
        <dbReference type="ARBA" id="ARBA00022837"/>
    </source>
</evidence>
<dbReference type="PANTHER" id="PTHR10907:SF66">
    <property type="entry name" value="MIP34848P1-RELATED"/>
    <property type="match status" value="1"/>
</dbReference>
<evidence type="ECO:0000256" key="2">
    <source>
        <dbReference type="ARBA" id="ARBA00001913"/>
    </source>
</evidence>
<dbReference type="Pfam" id="PF08450">
    <property type="entry name" value="SGL"/>
    <property type="match status" value="1"/>
</dbReference>
<evidence type="ECO:0000256" key="8">
    <source>
        <dbReference type="ARBA" id="ARBA00016808"/>
    </source>
</evidence>
<comment type="cofactor">
    <cofactor evidence="4">
        <name>Mg(2+)</name>
        <dbReference type="ChEBI" id="CHEBI:18420"/>
    </cofactor>
</comment>
<keyword evidence="15" id="KW-0862">Zinc</keyword>
<evidence type="ECO:0000256" key="3">
    <source>
        <dbReference type="ARBA" id="ARBA00001936"/>
    </source>
</evidence>
<feature type="domain" description="SMP-30/Gluconolactonase/LRE-like region" evidence="16">
    <location>
        <begin position="15"/>
        <end position="270"/>
    </location>
</feature>
<dbReference type="GO" id="GO:0019853">
    <property type="term" value="P:L-ascorbic acid biosynthetic process"/>
    <property type="evidence" value="ECO:0007669"/>
    <property type="project" value="TreeGrafter"/>
</dbReference>
<comment type="cofactor">
    <cofactor evidence="15">
        <name>Zn(2+)</name>
        <dbReference type="ChEBI" id="CHEBI:29105"/>
    </cofactor>
    <text evidence="15">Binds 1 divalent metal cation per subunit.</text>
</comment>
<evidence type="ECO:0000256" key="10">
    <source>
        <dbReference type="ARBA" id="ARBA00022723"/>
    </source>
</evidence>
<organism evidence="17">
    <name type="scientific">Zeugodacus cucurbitae</name>
    <name type="common">Melon fruit fly</name>
    <name type="synonym">Bactrocera cucurbitae</name>
    <dbReference type="NCBI Taxonomy" id="28588"/>
    <lineage>
        <taxon>Eukaryota</taxon>
        <taxon>Metazoa</taxon>
        <taxon>Ecdysozoa</taxon>
        <taxon>Arthropoda</taxon>
        <taxon>Hexapoda</taxon>
        <taxon>Insecta</taxon>
        <taxon>Pterygota</taxon>
        <taxon>Neoptera</taxon>
        <taxon>Endopterygota</taxon>
        <taxon>Diptera</taxon>
        <taxon>Brachycera</taxon>
        <taxon>Muscomorpha</taxon>
        <taxon>Tephritoidea</taxon>
        <taxon>Tephritidae</taxon>
        <taxon>Zeugodacus</taxon>
        <taxon>Zeugodacus</taxon>
    </lineage>
</organism>
<dbReference type="EMBL" id="GBXI01007267">
    <property type="protein sequence ID" value="JAD07025.1"/>
    <property type="molecule type" value="Transcribed_RNA"/>
</dbReference>
<comment type="catalytic activity">
    <reaction evidence="1">
        <text>D-glucono-1,5-lactone + H2O = D-gluconate + H(+)</text>
        <dbReference type="Rhea" id="RHEA:10440"/>
        <dbReference type="ChEBI" id="CHEBI:15377"/>
        <dbReference type="ChEBI" id="CHEBI:15378"/>
        <dbReference type="ChEBI" id="CHEBI:16217"/>
        <dbReference type="ChEBI" id="CHEBI:18391"/>
        <dbReference type="EC" id="3.1.1.17"/>
    </reaction>
</comment>
<evidence type="ECO:0000256" key="13">
    <source>
        <dbReference type="ARBA" id="ARBA00032464"/>
    </source>
</evidence>
<protein>
    <recommendedName>
        <fullName evidence="8">Regucalcin</fullName>
        <ecNumber evidence="7">3.1.1.17</ecNumber>
    </recommendedName>
    <alternativeName>
        <fullName evidence="13">Gluconolactonase</fullName>
    </alternativeName>
</protein>
<evidence type="ECO:0000259" key="16">
    <source>
        <dbReference type="Pfam" id="PF08450"/>
    </source>
</evidence>
<feature type="active site" description="Proton donor/acceptor" evidence="14">
    <location>
        <position position="211"/>
    </location>
</feature>
<sequence>MSYQIEPIPNGETLIGEGPHWDIETQNLYFVDIDVDRVLRYDYKENKTYSAKIEGEEFASFIIPVEGENGKFVVGCGRRVVVIAWDGVSPKAHVVRVVREVQPGDEFALNRLNDGKADPRGRLFAGTMYNDQKDLFSKRKGELYSFEKGKPAALIKGDIGISNGLAWNEKAKKFYFIDSVDYNVKEYDYNVETGVASNPRVVFKHGSHLPDGMTIDRDGNIYICTFTGATVYKVNPSTAEILLEIKMPCKQITSAAFGGPNLDILYVTTSKLNDQPSPAGNTFKVTGLGVKGLPMTKVQL</sequence>
<feature type="binding site" evidence="15">
    <location>
        <position position="211"/>
    </location>
    <ligand>
        <name>a divalent metal cation</name>
        <dbReference type="ChEBI" id="CHEBI:60240"/>
    </ligand>
</feature>
<evidence type="ECO:0000256" key="5">
    <source>
        <dbReference type="ARBA" id="ARBA00004496"/>
    </source>
</evidence>
<dbReference type="InterPro" id="IPR013658">
    <property type="entry name" value="SGL"/>
</dbReference>